<dbReference type="EMBL" id="NBNE01014020">
    <property type="protein sequence ID" value="OWY94659.1"/>
    <property type="molecule type" value="Genomic_DNA"/>
</dbReference>
<gene>
    <name evidence="2" type="ORF">PHMEG_00035549</name>
</gene>
<organism evidence="2 3">
    <name type="scientific">Phytophthora megakarya</name>
    <dbReference type="NCBI Taxonomy" id="4795"/>
    <lineage>
        <taxon>Eukaryota</taxon>
        <taxon>Sar</taxon>
        <taxon>Stramenopiles</taxon>
        <taxon>Oomycota</taxon>
        <taxon>Peronosporomycetes</taxon>
        <taxon>Peronosporales</taxon>
        <taxon>Peronosporaceae</taxon>
        <taxon>Phytophthora</taxon>
    </lineage>
</organism>
<dbReference type="Proteomes" id="UP000198211">
    <property type="component" value="Unassembled WGS sequence"/>
</dbReference>
<feature type="compositionally biased region" description="Low complexity" evidence="1">
    <location>
        <begin position="47"/>
        <end position="65"/>
    </location>
</feature>
<name>A0A225URB2_9STRA</name>
<comment type="caution">
    <text evidence="2">The sequence shown here is derived from an EMBL/GenBank/DDBJ whole genome shotgun (WGS) entry which is preliminary data.</text>
</comment>
<protein>
    <submittedName>
        <fullName evidence="2">Uncharacterized protein</fullName>
    </submittedName>
</protein>
<feature type="non-terminal residue" evidence="2">
    <location>
        <position position="77"/>
    </location>
</feature>
<evidence type="ECO:0000313" key="2">
    <source>
        <dbReference type="EMBL" id="OWY94659.1"/>
    </source>
</evidence>
<proteinExistence type="predicted"/>
<evidence type="ECO:0000256" key="1">
    <source>
        <dbReference type="SAM" id="MobiDB-lite"/>
    </source>
</evidence>
<evidence type="ECO:0000313" key="3">
    <source>
        <dbReference type="Proteomes" id="UP000198211"/>
    </source>
</evidence>
<dbReference type="AlphaFoldDB" id="A0A225URB2"/>
<feature type="region of interest" description="Disordered" evidence="1">
    <location>
        <begin position="43"/>
        <end position="65"/>
    </location>
</feature>
<keyword evidence="3" id="KW-1185">Reference proteome</keyword>
<accession>A0A225URB2</accession>
<sequence length="77" mass="8731">MSIRGCPLRRTEMLKPQRKMRETLLRTNLCITSTSCSTGSARSGLHTTWSTGSRRGSRSLTLTRRSSPPSRWNAIFF</sequence>
<reference evidence="3" key="1">
    <citation type="submission" date="2017-03" db="EMBL/GenBank/DDBJ databases">
        <title>Phytopthora megakarya and P. palmivora, two closely related causual agents of cacao black pod achieved similar genome size and gene model numbers by different mechanisms.</title>
        <authorList>
            <person name="Ali S."/>
            <person name="Shao J."/>
            <person name="Larry D.J."/>
            <person name="Kronmiller B."/>
            <person name="Shen D."/>
            <person name="Strem M.D."/>
            <person name="Melnick R.L."/>
            <person name="Guiltinan M.J."/>
            <person name="Tyler B.M."/>
            <person name="Meinhardt L.W."/>
            <person name="Bailey B.A."/>
        </authorList>
    </citation>
    <scope>NUCLEOTIDE SEQUENCE [LARGE SCALE GENOMIC DNA]</scope>
    <source>
        <strain evidence="3">zdho120</strain>
    </source>
</reference>